<proteinExistence type="predicted"/>
<dbReference type="AlphaFoldDB" id="A0A840X0P8"/>
<dbReference type="Proteomes" id="UP000553766">
    <property type="component" value="Unassembled WGS sequence"/>
</dbReference>
<name>A0A840X0P8_9RHOB</name>
<evidence type="ECO:0000313" key="2">
    <source>
        <dbReference type="EMBL" id="MBB5514237.1"/>
    </source>
</evidence>
<dbReference type="InterPro" id="IPR012644">
    <property type="entry name" value="CHP02300_FYDLN_acid"/>
</dbReference>
<evidence type="ECO:0000313" key="3">
    <source>
        <dbReference type="Proteomes" id="UP000553766"/>
    </source>
</evidence>
<reference evidence="2 3" key="1">
    <citation type="submission" date="2020-08" db="EMBL/GenBank/DDBJ databases">
        <title>Genomic Encyclopedia of Type Strains, Phase IV (KMG-IV): sequencing the most valuable type-strain genomes for metagenomic binning, comparative biology and taxonomic classification.</title>
        <authorList>
            <person name="Goeker M."/>
        </authorList>
    </citation>
    <scope>NUCLEOTIDE SEQUENCE [LARGE SCALE GENOMIC DNA]</scope>
    <source>
        <strain evidence="2 3">DSM 103377</strain>
    </source>
</reference>
<keyword evidence="3" id="KW-1185">Reference proteome</keyword>
<comment type="caution">
    <text evidence="2">The sequence shown here is derived from an EMBL/GenBank/DDBJ whole genome shotgun (WGS) entry which is preliminary data.</text>
</comment>
<organism evidence="2 3">
    <name type="scientific">Rubricella aquisinus</name>
    <dbReference type="NCBI Taxonomy" id="2028108"/>
    <lineage>
        <taxon>Bacteria</taxon>
        <taxon>Pseudomonadati</taxon>
        <taxon>Pseudomonadota</taxon>
        <taxon>Alphaproteobacteria</taxon>
        <taxon>Rhodobacterales</taxon>
        <taxon>Paracoccaceae</taxon>
        <taxon>Rubricella</taxon>
    </lineage>
</organism>
<evidence type="ECO:0000256" key="1">
    <source>
        <dbReference type="SAM" id="MobiDB-lite"/>
    </source>
</evidence>
<feature type="region of interest" description="Disordered" evidence="1">
    <location>
        <begin position="110"/>
        <end position="142"/>
    </location>
</feature>
<protein>
    <submittedName>
        <fullName evidence="2">Uncharacterized protein (TIGR02300 family)</fullName>
    </submittedName>
</protein>
<sequence>MNTRRYPNTPDKVPAMGAAKARRIGPKPLTTTQGCGTSHHLEMTNALRLTMPEQEWGVKRTCLSCASRFYDLNNDPCICPNCGAEAELAAFSLSKSKATQDAKAKAAAKVEAANQVDDDDVLDDDDVDLADDDVLVDDDDDDVSLDDIADVAKDDDD</sequence>
<accession>A0A840X0P8</accession>
<gene>
    <name evidence="2" type="ORF">FHS89_000235</name>
</gene>
<dbReference type="Pfam" id="PF09538">
    <property type="entry name" value="FYDLN_acid"/>
    <property type="match status" value="1"/>
</dbReference>
<feature type="compositionally biased region" description="Acidic residues" evidence="1">
    <location>
        <begin position="116"/>
        <end position="142"/>
    </location>
</feature>
<dbReference type="EMBL" id="JACIJS010000001">
    <property type="protein sequence ID" value="MBB5514237.1"/>
    <property type="molecule type" value="Genomic_DNA"/>
</dbReference>